<dbReference type="Proteomes" id="UP000070458">
    <property type="component" value="Unassembled WGS sequence"/>
</dbReference>
<comment type="caution">
    <text evidence="1">The sequence shown here is derived from an EMBL/GenBank/DDBJ whole genome shotgun (WGS) entry which is preliminary data.</text>
</comment>
<accession>A0A139PML2</accession>
<protein>
    <submittedName>
        <fullName evidence="1">Uncharacterized protein</fullName>
    </submittedName>
</protein>
<reference evidence="1 2" key="1">
    <citation type="submission" date="2016-01" db="EMBL/GenBank/DDBJ databases">
        <title>Highly variable Streptococcus oralis are common among viridans streptococci isolated from primates.</title>
        <authorList>
            <person name="Denapaite D."/>
            <person name="Rieger M."/>
            <person name="Koendgen S."/>
            <person name="Brueckner R."/>
            <person name="Ochigava I."/>
            <person name="Kappeler P."/>
            <person name="Maetz-Rensing K."/>
            <person name="Leendertz F."/>
            <person name="Hakenbeck R."/>
        </authorList>
    </citation>
    <scope>NUCLEOTIDE SEQUENCE [LARGE SCALE GENOMIC DNA]</scope>
    <source>
        <strain evidence="1 2">DD26</strain>
    </source>
</reference>
<evidence type="ECO:0000313" key="1">
    <source>
        <dbReference type="EMBL" id="KXT91538.1"/>
    </source>
</evidence>
<dbReference type="EMBL" id="LQOD01000376">
    <property type="protein sequence ID" value="KXT91538.1"/>
    <property type="molecule type" value="Genomic_DNA"/>
</dbReference>
<proteinExistence type="predicted"/>
<dbReference type="AlphaFoldDB" id="A0A139PML2"/>
<organism evidence="1 2">
    <name type="scientific">Streptococcus mitis</name>
    <dbReference type="NCBI Taxonomy" id="28037"/>
    <lineage>
        <taxon>Bacteria</taxon>
        <taxon>Bacillati</taxon>
        <taxon>Bacillota</taxon>
        <taxon>Bacilli</taxon>
        <taxon>Lactobacillales</taxon>
        <taxon>Streptococcaceae</taxon>
        <taxon>Streptococcus</taxon>
        <taxon>Streptococcus mitis group</taxon>
    </lineage>
</organism>
<sequence>MHLLNYSKRENLILLFKPRQRPSATSKQYFELTSQLLFNFY</sequence>
<evidence type="ECO:0000313" key="2">
    <source>
        <dbReference type="Proteomes" id="UP000070458"/>
    </source>
</evidence>
<gene>
    <name evidence="1" type="ORF">SMIDD26_01592</name>
</gene>
<dbReference type="PATRIC" id="fig|28037.233.peg.1869"/>
<name>A0A139PML2_STRMT</name>